<feature type="region of interest" description="Disordered" evidence="2">
    <location>
        <begin position="563"/>
        <end position="622"/>
    </location>
</feature>
<evidence type="ECO:0000256" key="1">
    <source>
        <dbReference type="ARBA" id="ARBA00022553"/>
    </source>
</evidence>
<dbReference type="GO" id="GO:0050852">
    <property type="term" value="P:T cell receptor signaling pathway"/>
    <property type="evidence" value="ECO:0007669"/>
    <property type="project" value="TreeGrafter"/>
</dbReference>
<dbReference type="GO" id="GO:0072659">
    <property type="term" value="P:protein localization to plasma membrane"/>
    <property type="evidence" value="ECO:0007669"/>
    <property type="project" value="TreeGrafter"/>
</dbReference>
<organism evidence="4 5">
    <name type="scientific">Tachysurus vachellii</name>
    <name type="common">Darkbarbel catfish</name>
    <name type="synonym">Pelteobagrus vachellii</name>
    <dbReference type="NCBI Taxonomy" id="175792"/>
    <lineage>
        <taxon>Eukaryota</taxon>
        <taxon>Metazoa</taxon>
        <taxon>Chordata</taxon>
        <taxon>Craniata</taxon>
        <taxon>Vertebrata</taxon>
        <taxon>Euteleostomi</taxon>
        <taxon>Actinopterygii</taxon>
        <taxon>Neopterygii</taxon>
        <taxon>Teleostei</taxon>
        <taxon>Ostariophysi</taxon>
        <taxon>Siluriformes</taxon>
        <taxon>Bagridae</taxon>
        <taxon>Tachysurus</taxon>
    </lineage>
</organism>
<dbReference type="InterPro" id="IPR043443">
    <property type="entry name" value="FYB1/2-like"/>
</dbReference>
<reference evidence="4" key="1">
    <citation type="submission" date="2023-08" db="EMBL/GenBank/DDBJ databases">
        <title>Pelteobagrus vachellii genome.</title>
        <authorList>
            <person name="Liu H."/>
        </authorList>
    </citation>
    <scope>NUCLEOTIDE SEQUENCE</scope>
    <source>
        <strain evidence="4">PRFRI_2022a</strain>
        <tissue evidence="4">Muscle</tissue>
    </source>
</reference>
<dbReference type="PANTHER" id="PTHR16830">
    <property type="entry name" value="SH2 CONTAINING ADAPTOR PRAM-1 RELATED"/>
    <property type="match status" value="1"/>
</dbReference>
<dbReference type="EMBL" id="JAVHJS010000004">
    <property type="protein sequence ID" value="KAK2860073.1"/>
    <property type="molecule type" value="Genomic_DNA"/>
</dbReference>
<feature type="compositionally biased region" description="Low complexity" evidence="2">
    <location>
        <begin position="197"/>
        <end position="209"/>
    </location>
</feature>
<dbReference type="AlphaFoldDB" id="A0AA88T5V0"/>
<feature type="compositionally biased region" description="Low complexity" evidence="2">
    <location>
        <begin position="172"/>
        <end position="189"/>
    </location>
</feature>
<feature type="region of interest" description="Disordered" evidence="2">
    <location>
        <begin position="170"/>
        <end position="209"/>
    </location>
</feature>
<dbReference type="InterPro" id="IPR036028">
    <property type="entry name" value="SH3-like_dom_sf"/>
</dbReference>
<feature type="region of interest" description="Disordered" evidence="2">
    <location>
        <begin position="235"/>
        <end position="255"/>
    </location>
</feature>
<feature type="domain" description="Helically-extended SH3" evidence="3">
    <location>
        <begin position="623"/>
        <end position="689"/>
    </location>
</feature>
<evidence type="ECO:0000259" key="3">
    <source>
        <dbReference type="Pfam" id="PF14603"/>
    </source>
</evidence>
<dbReference type="Pfam" id="PF14603">
    <property type="entry name" value="hSH3"/>
    <property type="match status" value="1"/>
</dbReference>
<keyword evidence="5" id="KW-1185">Reference proteome</keyword>
<dbReference type="InterPro" id="IPR029294">
    <property type="entry name" value="hSH3"/>
</dbReference>
<accession>A0AA88T5V0</accession>
<feature type="compositionally biased region" description="Polar residues" evidence="2">
    <location>
        <begin position="266"/>
        <end position="282"/>
    </location>
</feature>
<evidence type="ECO:0000313" key="5">
    <source>
        <dbReference type="Proteomes" id="UP001187315"/>
    </source>
</evidence>
<dbReference type="FunFam" id="2.30.30.40:FF:000307">
    <property type="entry name" value="Predicted protein"/>
    <property type="match status" value="1"/>
</dbReference>
<dbReference type="GO" id="GO:0007229">
    <property type="term" value="P:integrin-mediated signaling pathway"/>
    <property type="evidence" value="ECO:0007669"/>
    <property type="project" value="InterPro"/>
</dbReference>
<dbReference type="SUPFAM" id="SSF50044">
    <property type="entry name" value="SH3-domain"/>
    <property type="match status" value="1"/>
</dbReference>
<feature type="region of interest" description="Disordered" evidence="2">
    <location>
        <begin position="266"/>
        <end position="285"/>
    </location>
</feature>
<dbReference type="PANTHER" id="PTHR16830:SF20">
    <property type="entry name" value="SI:CH211-188C16.1-RELATED"/>
    <property type="match status" value="1"/>
</dbReference>
<proteinExistence type="predicted"/>
<comment type="caution">
    <text evidence="4">The sequence shown here is derived from an EMBL/GenBank/DDBJ whole genome shotgun (WGS) entry which is preliminary data.</text>
</comment>
<evidence type="ECO:0000313" key="4">
    <source>
        <dbReference type="EMBL" id="KAK2860073.1"/>
    </source>
</evidence>
<evidence type="ECO:0000256" key="2">
    <source>
        <dbReference type="SAM" id="MobiDB-lite"/>
    </source>
</evidence>
<keyword evidence="1" id="KW-0597">Phosphoprotein</keyword>
<feature type="compositionally biased region" description="Basic and acidic residues" evidence="2">
    <location>
        <begin position="21"/>
        <end position="31"/>
    </location>
</feature>
<protein>
    <recommendedName>
        <fullName evidence="3">Helically-extended SH3 domain-containing protein</fullName>
    </recommendedName>
</protein>
<feature type="region of interest" description="Disordered" evidence="2">
    <location>
        <begin position="21"/>
        <end position="41"/>
    </location>
</feature>
<sequence>MEAAIDFKSLRAKFQEGSHMKDRPVVLDKPKRFPPITTRSSSLPFSALEENNPATLPFNLRDDQKILSGKRPSVVQSSFFPPDANGVGCGVSRRSLKDRHLPLVLPTFSSSSYNPKQEASAPTKLVTSPIKCKKKAMPTPFKPAKFTKSIKDILENAEHPVHSKSDRYTVENGFSHQNGGSNSGSSCPSPEYPSTPSPTSEDSSSVGSVLSTLERAKKKFSPKNLLVYTRPKSFYSSKGLSESPPLPPPPPVEYENLQCDAESLSLRSGHQPTNSPTFTAQCLPQPKGIHQRPGPVLHLNGDMKTVWPGVHVPPLVKALPDITSMGSLPKKPPRPPHVDLSTYRTHELENITENASMLLALGSEAVDAENPPTPTPPPPQFDAPHFLEFASSVLEAFNTNEINLAALEMEPADITAPLPGPEEENYSSHHNIVNQNHGTGPQDLGDAYLQRSSLGYVADSQSVSACDSPQQEAVTAETSMTVPHNILTDSHVSNEVPSEPSITQRDDHYEVCDNVYEEVESISKFNFGQNSRKRKGAPKNPYAESLDKEEMCKSVWHVQQGVSVTSEPSGVTPAVWDSGASVRKERWSPDHHDEKEARKREKQRLEREKKEQKEKEKKENEMKKKFKITGQEEPMYHARVLLASKLRKHDLQVKSGDTVSIIRTTNCPKGKWLARDSQNKYGYISVMNVELNMKEMLELGKRASQAIGRGHGEADTLSLSSRSSQYNPVLTSSFTDDSEEWTPDEETLSHLAENSCPNRAVSLPDMFNASCSDQHAPNAGSVEDIPSQVNHEALQKLAVFFQNTRDDPNTVAEIPDPIPTGCSLPCDMDEPPYVEEDQYSFTDVELLPPPELYADYA</sequence>
<dbReference type="GO" id="GO:0005886">
    <property type="term" value="C:plasma membrane"/>
    <property type="evidence" value="ECO:0007669"/>
    <property type="project" value="InterPro"/>
</dbReference>
<name>A0AA88T5V0_TACVA</name>
<feature type="compositionally biased region" description="Basic and acidic residues" evidence="2">
    <location>
        <begin position="582"/>
        <end position="622"/>
    </location>
</feature>
<gene>
    <name evidence="4" type="ORF">Q7C36_004239</name>
</gene>
<dbReference type="Proteomes" id="UP001187315">
    <property type="component" value="Unassembled WGS sequence"/>
</dbReference>
<dbReference type="Gene3D" id="2.30.30.40">
    <property type="entry name" value="SH3 Domains"/>
    <property type="match status" value="1"/>
</dbReference>